<dbReference type="GO" id="GO:0017108">
    <property type="term" value="F:5'-flap endonuclease activity"/>
    <property type="evidence" value="ECO:0007669"/>
    <property type="project" value="TreeGrafter"/>
</dbReference>
<keyword evidence="9" id="KW-1185">Reference proteome</keyword>
<feature type="domain" description="XPG N-terminal" evidence="7">
    <location>
        <begin position="48"/>
        <end position="132"/>
    </location>
</feature>
<accession>A0A8T0CVH4</accession>
<dbReference type="SMART" id="SM00484">
    <property type="entry name" value="XPGI"/>
    <property type="match status" value="1"/>
</dbReference>
<dbReference type="InterPro" id="IPR006085">
    <property type="entry name" value="XPG_DNA_repair_N"/>
</dbReference>
<dbReference type="InterPro" id="IPR036279">
    <property type="entry name" value="5-3_exonuclease_C_sf"/>
</dbReference>
<evidence type="ECO:0000256" key="2">
    <source>
        <dbReference type="ARBA" id="ARBA00022723"/>
    </source>
</evidence>
<gene>
    <name evidence="8" type="ORF">BT93_L3499</name>
</gene>
<evidence type="ECO:0000259" key="6">
    <source>
        <dbReference type="SMART" id="SM00484"/>
    </source>
</evidence>
<evidence type="ECO:0000313" key="8">
    <source>
        <dbReference type="EMBL" id="KAF7851618.1"/>
    </source>
</evidence>
<dbReference type="SMART" id="SM00485">
    <property type="entry name" value="XPGN"/>
    <property type="match status" value="1"/>
</dbReference>
<evidence type="ECO:0000256" key="1">
    <source>
        <dbReference type="ARBA" id="ARBA00022722"/>
    </source>
</evidence>
<keyword evidence="5" id="KW-0460">Magnesium</keyword>
<dbReference type="SUPFAM" id="SSF88723">
    <property type="entry name" value="PIN domain-like"/>
    <property type="match status" value="1"/>
</dbReference>
<evidence type="ECO:0000256" key="3">
    <source>
        <dbReference type="ARBA" id="ARBA00022759"/>
    </source>
</evidence>
<dbReference type="InterPro" id="IPR006086">
    <property type="entry name" value="XPG-I_dom"/>
</dbReference>
<dbReference type="InterPro" id="IPR006084">
    <property type="entry name" value="XPG/Rad2"/>
</dbReference>
<dbReference type="OrthoDB" id="1937206at2759"/>
<dbReference type="EMBL" id="MU089531">
    <property type="protein sequence ID" value="KAF7851618.1"/>
    <property type="molecule type" value="Genomic_DNA"/>
</dbReference>
<dbReference type="Pfam" id="PF00867">
    <property type="entry name" value="XPG_I"/>
    <property type="match status" value="1"/>
</dbReference>
<dbReference type="Proteomes" id="UP000806378">
    <property type="component" value="Unassembled WGS sequence"/>
</dbReference>
<dbReference type="PANTHER" id="PTHR11081:SF9">
    <property type="entry name" value="FLAP ENDONUCLEASE 1"/>
    <property type="match status" value="1"/>
</dbReference>
<organism evidence="8 9">
    <name type="scientific">Corymbia citriodora subsp. variegata</name>
    <dbReference type="NCBI Taxonomy" id="360336"/>
    <lineage>
        <taxon>Eukaryota</taxon>
        <taxon>Viridiplantae</taxon>
        <taxon>Streptophyta</taxon>
        <taxon>Embryophyta</taxon>
        <taxon>Tracheophyta</taxon>
        <taxon>Spermatophyta</taxon>
        <taxon>Magnoliopsida</taxon>
        <taxon>eudicotyledons</taxon>
        <taxon>Gunneridae</taxon>
        <taxon>Pentapetalae</taxon>
        <taxon>rosids</taxon>
        <taxon>malvids</taxon>
        <taxon>Myrtales</taxon>
        <taxon>Myrtaceae</taxon>
        <taxon>Myrtoideae</taxon>
        <taxon>Eucalypteae</taxon>
        <taxon>Corymbia</taxon>
    </lineage>
</organism>
<dbReference type="GO" id="GO:0046872">
    <property type="term" value="F:metal ion binding"/>
    <property type="evidence" value="ECO:0007669"/>
    <property type="project" value="UniProtKB-KW"/>
</dbReference>
<keyword evidence="1" id="KW-0540">Nuclease</keyword>
<feature type="domain" description="XPG-I" evidence="6">
    <location>
        <begin position="117"/>
        <end position="170"/>
    </location>
</feature>
<dbReference type="Gramene" id="rna-gnl|WGS:JABURB|Cocit.L3499.1">
    <property type="protein sequence ID" value="cds-KAF7851618.1"/>
    <property type="gene ID" value="gene-BT93_L3499"/>
</dbReference>
<sequence>MRFALEIPQKDTNFSNVAPHPVSNGTALYISKKIRFLDKTRFPLSAVLSVDILTKLLANNALKAMKQQKLESYFGRRIAIDAGMSIYQFFGTQMLTNEASEVSKYSAIMFYRTIRLSEAGIMPVYAIASEDMDFLTVGAPIFLRHLIDPSSRKLPVMEFEISKILEEMNLDMDQFTGPCILSGYDYSGMEIFDQKFGTERSFATNRFGLTISALAMLLHVYQIPDNWPYSKVQLLFKEPIVSMEDQPEIKWTAPNKGLISFLVNENGFNIDRVMKLLFFKPAKGLSVPAKRKGSKCTLRSPNLAFKHKTFSTQVSVNLHPRFLGNFRMPTMVLGMWNFKQPLRVVCLLIRS</sequence>
<dbReference type="InterPro" id="IPR029060">
    <property type="entry name" value="PIN-like_dom_sf"/>
</dbReference>
<evidence type="ECO:0000256" key="5">
    <source>
        <dbReference type="ARBA" id="ARBA00022842"/>
    </source>
</evidence>
<dbReference type="Gene3D" id="3.40.50.1010">
    <property type="entry name" value="5'-nuclease"/>
    <property type="match status" value="2"/>
</dbReference>
<reference evidence="8" key="1">
    <citation type="submission" date="2020-05" db="EMBL/GenBank/DDBJ databases">
        <title>WGS assembly of Corymbia citriodora subspecies variegata.</title>
        <authorList>
            <person name="Barry K."/>
            <person name="Hundley H."/>
            <person name="Shu S."/>
            <person name="Jenkins J."/>
            <person name="Grimwood J."/>
            <person name="Baten A."/>
        </authorList>
    </citation>
    <scope>NUCLEOTIDE SEQUENCE</scope>
    <source>
        <strain evidence="8">CV2-018</strain>
    </source>
</reference>
<evidence type="ECO:0000256" key="4">
    <source>
        <dbReference type="ARBA" id="ARBA00022801"/>
    </source>
</evidence>
<dbReference type="AlphaFoldDB" id="A0A8T0CVH4"/>
<comment type="caution">
    <text evidence="8">The sequence shown here is derived from an EMBL/GenBank/DDBJ whole genome shotgun (WGS) entry which is preliminary data.</text>
</comment>
<proteinExistence type="predicted"/>
<keyword evidence="3" id="KW-0255">Endonuclease</keyword>
<keyword evidence="4" id="KW-0378">Hydrolase</keyword>
<dbReference type="PANTHER" id="PTHR11081">
    <property type="entry name" value="FLAP ENDONUCLEASE FAMILY MEMBER"/>
    <property type="match status" value="1"/>
</dbReference>
<evidence type="ECO:0000313" key="9">
    <source>
        <dbReference type="Proteomes" id="UP000806378"/>
    </source>
</evidence>
<keyword evidence="2" id="KW-0479">Metal-binding</keyword>
<evidence type="ECO:0000259" key="7">
    <source>
        <dbReference type="SMART" id="SM00485"/>
    </source>
</evidence>
<dbReference type="GO" id="GO:0008409">
    <property type="term" value="F:5'-3' exonuclease activity"/>
    <property type="evidence" value="ECO:0007669"/>
    <property type="project" value="TreeGrafter"/>
</dbReference>
<name>A0A8T0CVH4_CORYI</name>
<protein>
    <submittedName>
        <fullName evidence="8">Uncharacterized protein</fullName>
    </submittedName>
</protein>
<dbReference type="SUPFAM" id="SSF47807">
    <property type="entry name" value="5' to 3' exonuclease, C-terminal subdomain"/>
    <property type="match status" value="1"/>
</dbReference>